<sequence>MPPRRRYPFSGPGDIIARLIEFEEEYGGYVEEEFGYVHHGEEEDEEEEDEEEDEEEEEDSERQTREYIDIVESPIRVSQNESEGIENQKRSQGVCSSSSGSQEDVEWKQGDTEGLSCSICMEVWTSGGQHQVCCLPCGHLYGFSCINKWLQMRRSAGKCPQCNKTCSMRDVRKIYASRVAAVDDEAHKRILFLEAKLSSIEQKTASWSNKEAQWKKIEAELQLEVNKLKKKLANMESTTKGAQSQSNAACQEKYISGHNIYQEHHGQSPYCSFRHQGELLINGGRIFDIDGGRQILLLARRLPGVGGTFVLTQMSLHSPGEIDDILLPPTTRAIKDLHLSPHSNGLAVFGSLGKKLSVISLESHNTVLSYDLPAAPWSCSWDLNSSHHIYAGLQNGMVLVFDMRQTTGPFASMTGLTTNPVHTIHHLSGNSTPTSDVRTLLSASSIGLCQWNISGSEGSPSLVSETGNPGICISSSYCPRSDHIVASYRPRVGSSDDTVPTQPSLTQTGANNSNSNGVDGFHVCHKRRGVDSYYQKLSSTQAIVDPIRLPRTAIIDFGGEGKELFASCDESTHSLIFQDPLTFTITQLLPWSSHLPLQDLKYGDVNGSGLLEFFLSRCKLQDSQDCDLSLILQVLFLSTMEANNEPGNVSSNASNDKEKSSETIFVNHAEIAWQEMRKKWVGDPSNRTSEMPAEPVIGFNATYEDLLTSNNPFPKPIPLAEMVDFLFDIWHGDGLFD</sequence>
<dbReference type="Proteomes" id="UP000682877">
    <property type="component" value="Chromosome 6"/>
</dbReference>
<dbReference type="InterPro" id="IPR025124">
    <property type="entry name" value="Gag1-like_clamp"/>
</dbReference>
<reference evidence="6" key="1">
    <citation type="submission" date="2021-01" db="EMBL/GenBank/DDBJ databases">
        <authorList>
            <person name="Bezrukov I."/>
        </authorList>
    </citation>
    <scope>NUCLEOTIDE SEQUENCE</scope>
</reference>
<feature type="compositionally biased region" description="Low complexity" evidence="4">
    <location>
        <begin position="91"/>
        <end position="102"/>
    </location>
</feature>
<dbReference type="InterPro" id="IPR001841">
    <property type="entry name" value="Znf_RING"/>
</dbReference>
<keyword evidence="7" id="KW-1185">Reference proteome</keyword>
<dbReference type="Gene3D" id="2.130.10.10">
    <property type="entry name" value="YVTN repeat-like/Quinoprotein amine dehydrogenase"/>
    <property type="match status" value="1"/>
</dbReference>
<dbReference type="AlphaFoldDB" id="A0A8S2ALX6"/>
<feature type="coiled-coil region" evidence="3">
    <location>
        <begin position="218"/>
        <end position="245"/>
    </location>
</feature>
<dbReference type="GO" id="GO:0036297">
    <property type="term" value="P:interstrand cross-link repair"/>
    <property type="evidence" value="ECO:0007669"/>
    <property type="project" value="InterPro"/>
</dbReference>
<dbReference type="CDD" id="cd16450">
    <property type="entry name" value="mRING-C3HGC3_RFWD3"/>
    <property type="match status" value="1"/>
</dbReference>
<dbReference type="GO" id="GO:0005634">
    <property type="term" value="C:nucleus"/>
    <property type="evidence" value="ECO:0007669"/>
    <property type="project" value="InterPro"/>
</dbReference>
<keyword evidence="3" id="KW-0175">Coiled coil</keyword>
<dbReference type="PANTHER" id="PTHR16047:SF13">
    <property type="entry name" value="E3 UBIQUITIN-PROTEIN LIGASE RFWD3"/>
    <property type="match status" value="1"/>
</dbReference>
<evidence type="ECO:0000256" key="1">
    <source>
        <dbReference type="ARBA" id="ARBA00022574"/>
    </source>
</evidence>
<name>A0A8S2ALX6_ARAAE</name>
<dbReference type="EMBL" id="LR999456">
    <property type="protein sequence ID" value="CAE6085900.1"/>
    <property type="molecule type" value="Genomic_DNA"/>
</dbReference>
<gene>
    <name evidence="6" type="ORF">AARE701A_LOCUS14358</name>
</gene>
<dbReference type="Pfam" id="PF13639">
    <property type="entry name" value="zf-RING_2"/>
    <property type="match status" value="1"/>
</dbReference>
<proteinExistence type="predicted"/>
<dbReference type="PROSITE" id="PS50089">
    <property type="entry name" value="ZF_RING_2"/>
    <property type="match status" value="1"/>
</dbReference>
<dbReference type="SUPFAM" id="SSF50960">
    <property type="entry name" value="TolB, C-terminal domain"/>
    <property type="match status" value="1"/>
</dbReference>
<feature type="domain" description="RING-type" evidence="5">
    <location>
        <begin position="117"/>
        <end position="163"/>
    </location>
</feature>
<protein>
    <recommendedName>
        <fullName evidence="5">RING-type domain-containing protein</fullName>
    </recommendedName>
</protein>
<dbReference type="PANTHER" id="PTHR16047">
    <property type="entry name" value="RFWD3 PROTEIN"/>
    <property type="match status" value="1"/>
</dbReference>
<feature type="compositionally biased region" description="Polar residues" evidence="4">
    <location>
        <begin position="495"/>
        <end position="514"/>
    </location>
</feature>
<evidence type="ECO:0000259" key="5">
    <source>
        <dbReference type="PROSITE" id="PS50089"/>
    </source>
</evidence>
<dbReference type="GO" id="GO:0016567">
    <property type="term" value="P:protein ubiquitination"/>
    <property type="evidence" value="ECO:0007669"/>
    <property type="project" value="InterPro"/>
</dbReference>
<feature type="compositionally biased region" description="Acidic residues" evidence="4">
    <location>
        <begin position="42"/>
        <end position="60"/>
    </location>
</feature>
<keyword evidence="2" id="KW-0862">Zinc</keyword>
<dbReference type="Pfam" id="PF23419">
    <property type="entry name" value="WD40_RFWD3"/>
    <property type="match status" value="1"/>
</dbReference>
<accession>A0A8S2ALX6</accession>
<evidence type="ECO:0000313" key="7">
    <source>
        <dbReference type="Proteomes" id="UP000682877"/>
    </source>
</evidence>
<feature type="region of interest" description="Disordered" evidence="4">
    <location>
        <begin position="30"/>
        <end position="107"/>
    </location>
</feature>
<dbReference type="GO" id="GO:0008270">
    <property type="term" value="F:zinc ion binding"/>
    <property type="evidence" value="ECO:0007669"/>
    <property type="project" value="UniProtKB-KW"/>
</dbReference>
<organism evidence="6 7">
    <name type="scientific">Arabidopsis arenosa</name>
    <name type="common">Sand rock-cress</name>
    <name type="synonym">Cardaminopsis arenosa</name>
    <dbReference type="NCBI Taxonomy" id="38785"/>
    <lineage>
        <taxon>Eukaryota</taxon>
        <taxon>Viridiplantae</taxon>
        <taxon>Streptophyta</taxon>
        <taxon>Embryophyta</taxon>
        <taxon>Tracheophyta</taxon>
        <taxon>Spermatophyta</taxon>
        <taxon>Magnoliopsida</taxon>
        <taxon>eudicotyledons</taxon>
        <taxon>Gunneridae</taxon>
        <taxon>Pentapetalae</taxon>
        <taxon>rosids</taxon>
        <taxon>malvids</taxon>
        <taxon>Brassicales</taxon>
        <taxon>Brassicaceae</taxon>
        <taxon>Camelineae</taxon>
        <taxon>Arabidopsis</taxon>
    </lineage>
</organism>
<dbReference type="SMART" id="SM00184">
    <property type="entry name" value="RING"/>
    <property type="match status" value="1"/>
</dbReference>
<feature type="region of interest" description="Disordered" evidence="4">
    <location>
        <begin position="490"/>
        <end position="514"/>
    </location>
</feature>
<keyword evidence="1" id="KW-0853">WD repeat</keyword>
<dbReference type="Gene3D" id="3.30.40.10">
    <property type="entry name" value="Zinc/RING finger domain, C3HC4 (zinc finger)"/>
    <property type="match status" value="1"/>
</dbReference>
<evidence type="ECO:0000256" key="2">
    <source>
        <dbReference type="PROSITE-ProRule" id="PRU00175"/>
    </source>
</evidence>
<dbReference type="InterPro" id="IPR056527">
    <property type="entry name" value="WD40_RFWD3"/>
</dbReference>
<evidence type="ECO:0000256" key="4">
    <source>
        <dbReference type="SAM" id="MobiDB-lite"/>
    </source>
</evidence>
<dbReference type="SUPFAM" id="SSF57850">
    <property type="entry name" value="RING/U-box"/>
    <property type="match status" value="1"/>
</dbReference>
<keyword evidence="2" id="KW-0863">Zinc-finger</keyword>
<evidence type="ECO:0000313" key="6">
    <source>
        <dbReference type="EMBL" id="CAE6085900.1"/>
    </source>
</evidence>
<evidence type="ECO:0000256" key="3">
    <source>
        <dbReference type="SAM" id="Coils"/>
    </source>
</evidence>
<dbReference type="InterPro" id="IPR013083">
    <property type="entry name" value="Znf_RING/FYVE/PHD"/>
</dbReference>
<dbReference type="GO" id="GO:0004842">
    <property type="term" value="F:ubiquitin-protein transferase activity"/>
    <property type="evidence" value="ECO:0007669"/>
    <property type="project" value="InterPro"/>
</dbReference>
<dbReference type="InterPro" id="IPR015943">
    <property type="entry name" value="WD40/YVTN_repeat-like_dom_sf"/>
</dbReference>
<keyword evidence="2" id="KW-0479">Metal-binding</keyword>
<dbReference type="Pfam" id="PF13259">
    <property type="entry name" value="clamp_Gag1-like"/>
    <property type="match status" value="1"/>
</dbReference>
<dbReference type="InterPro" id="IPR037381">
    <property type="entry name" value="RFWD3"/>
</dbReference>